<gene>
    <name evidence="1" type="ORF">NECHADRAFT_79935</name>
</gene>
<keyword evidence="2" id="KW-1185">Reference proteome</keyword>
<dbReference type="HOGENOM" id="CLU_1402797_0_0_1"/>
<evidence type="ECO:0000313" key="2">
    <source>
        <dbReference type="Proteomes" id="UP000005206"/>
    </source>
</evidence>
<dbReference type="GeneID" id="9667289"/>
<proteinExistence type="predicted"/>
<organism evidence="1 2">
    <name type="scientific">Fusarium vanettenii (strain ATCC MYA-4622 / CBS 123669 / FGSC 9596 / NRRL 45880 / 77-13-4)</name>
    <name type="common">Fusarium solani subsp. pisi</name>
    <dbReference type="NCBI Taxonomy" id="660122"/>
    <lineage>
        <taxon>Eukaryota</taxon>
        <taxon>Fungi</taxon>
        <taxon>Dikarya</taxon>
        <taxon>Ascomycota</taxon>
        <taxon>Pezizomycotina</taxon>
        <taxon>Sordariomycetes</taxon>
        <taxon>Hypocreomycetidae</taxon>
        <taxon>Hypocreales</taxon>
        <taxon>Nectriaceae</taxon>
        <taxon>Fusarium</taxon>
        <taxon>Fusarium solani species complex</taxon>
        <taxon>Fusarium vanettenii</taxon>
    </lineage>
</organism>
<dbReference type="VEuPathDB" id="FungiDB:NECHADRAFT_79935"/>
<reference evidence="1 2" key="1">
    <citation type="journal article" date="2009" name="PLoS Genet.">
        <title>The genome of Nectria haematococca: contribution of supernumerary chromosomes to gene expansion.</title>
        <authorList>
            <person name="Coleman J.J."/>
            <person name="Rounsley S.D."/>
            <person name="Rodriguez-Carres M."/>
            <person name="Kuo A."/>
            <person name="Wasmann C.C."/>
            <person name="Grimwood J."/>
            <person name="Schmutz J."/>
            <person name="Taga M."/>
            <person name="White G.J."/>
            <person name="Zhou S."/>
            <person name="Schwartz D.C."/>
            <person name="Freitag M."/>
            <person name="Ma L.J."/>
            <person name="Danchin E.G."/>
            <person name="Henrissat B."/>
            <person name="Coutinho P.M."/>
            <person name="Nelson D.R."/>
            <person name="Straney D."/>
            <person name="Napoli C.A."/>
            <person name="Barker B.M."/>
            <person name="Gribskov M."/>
            <person name="Rep M."/>
            <person name="Kroken S."/>
            <person name="Molnar I."/>
            <person name="Rensing C."/>
            <person name="Kennell J.C."/>
            <person name="Zamora J."/>
            <person name="Farman M.L."/>
            <person name="Selker E.U."/>
            <person name="Salamov A."/>
            <person name="Shapiro H."/>
            <person name="Pangilinan J."/>
            <person name="Lindquist E."/>
            <person name="Lamers C."/>
            <person name="Grigoriev I.V."/>
            <person name="Geiser D.M."/>
            <person name="Covert S.F."/>
            <person name="Temporini E."/>
            <person name="Vanetten H.D."/>
        </authorList>
    </citation>
    <scope>NUCLEOTIDE SEQUENCE [LARGE SCALE GENOMIC DNA]</scope>
    <source>
        <strain evidence="2">ATCC MYA-4622 / CBS 123669 / FGSC 9596 / NRRL 45880 / 77-13-4</strain>
    </source>
</reference>
<dbReference type="Proteomes" id="UP000005206">
    <property type="component" value="Chromosome 5"/>
</dbReference>
<accession>C7Z0L5</accession>
<protein>
    <submittedName>
        <fullName evidence="1">Uncharacterized protein</fullName>
    </submittedName>
</protein>
<dbReference type="InParanoid" id="C7Z0L5"/>
<sequence length="194" mass="21419">MPEPFQGVPEDISVDRTPSDALYQLIHPECIIHKAVTVKSLSRCSRVRPEDILLQVTPQVEPLRSAARPLPSLIAVRESPTVPKNPSILLEADEIGIAPQNHSSRLVTESPELLDHELRFDWVDGEGVVWPGGDEATSDDDLFDEWASRMVRHGDSEGDSEDEVSVLVDCQAEVPNLLPELVGKVVERHGARVL</sequence>
<evidence type="ECO:0000313" key="1">
    <source>
        <dbReference type="EMBL" id="EEU42404.1"/>
    </source>
</evidence>
<dbReference type="AlphaFoldDB" id="C7Z0L5"/>
<dbReference type="EMBL" id="GG698905">
    <property type="protein sequence ID" value="EEU42404.1"/>
    <property type="molecule type" value="Genomic_DNA"/>
</dbReference>
<dbReference type="RefSeq" id="XP_003048117.1">
    <property type="nucleotide sequence ID" value="XM_003048071.1"/>
</dbReference>
<name>C7Z0L5_FUSV7</name>
<dbReference type="KEGG" id="nhe:NECHADRAFT_79935"/>